<evidence type="ECO:0000313" key="2">
    <source>
        <dbReference type="EMBL" id="SET02767.1"/>
    </source>
</evidence>
<reference evidence="2 3" key="1">
    <citation type="submission" date="2016-10" db="EMBL/GenBank/DDBJ databases">
        <authorList>
            <person name="de Groot N.N."/>
        </authorList>
    </citation>
    <scope>NUCLEOTIDE SEQUENCE [LARGE SCALE GENOMIC DNA]</scope>
    <source>
        <strain evidence="2 3">IBRC-M 10780</strain>
    </source>
</reference>
<dbReference type="AlphaFoldDB" id="A0A1I0B8C0"/>
<sequence length="164" mass="19862">MLFYYFKNKKELCLYLVSYSLDIIVNEFLGQIDTKETDFIERLKQIAEVKMEYSQKHPNVLNFLGSIFIQEDIEVPDSLKHRYEGIMQMREKIMYENIDTTLFRKDVDTEKAYKLIQWSLEGYQNDLIRQLKHQNLVNTNMDPYWDEFYEYLGTLKTLFYKGSK</sequence>
<dbReference type="STRING" id="930131.SAMN05216389_104222"/>
<evidence type="ECO:0000313" key="3">
    <source>
        <dbReference type="Proteomes" id="UP000198618"/>
    </source>
</evidence>
<evidence type="ECO:0000259" key="1">
    <source>
        <dbReference type="Pfam" id="PF21256"/>
    </source>
</evidence>
<name>A0A1I0B8C0_9BACI</name>
<accession>A0A1I0B8C0</accession>
<keyword evidence="3" id="KW-1185">Reference proteome</keyword>
<proteinExistence type="predicted"/>
<dbReference type="InterPro" id="IPR036271">
    <property type="entry name" value="Tet_transcr_reg_TetR-rel_C_sf"/>
</dbReference>
<feature type="domain" description="TetR transcriptional regulator TM-1030-like C-terminal" evidence="1">
    <location>
        <begin position="37"/>
        <end position="131"/>
    </location>
</feature>
<dbReference type="Gene3D" id="1.10.357.10">
    <property type="entry name" value="Tetracycline Repressor, domain 2"/>
    <property type="match status" value="1"/>
</dbReference>
<gene>
    <name evidence="2" type="ORF">SAMN05216389_104222</name>
</gene>
<dbReference type="SUPFAM" id="SSF48498">
    <property type="entry name" value="Tetracyclin repressor-like, C-terminal domain"/>
    <property type="match status" value="1"/>
</dbReference>
<organism evidence="2 3">
    <name type="scientific">Oceanobacillus limi</name>
    <dbReference type="NCBI Taxonomy" id="930131"/>
    <lineage>
        <taxon>Bacteria</taxon>
        <taxon>Bacillati</taxon>
        <taxon>Bacillota</taxon>
        <taxon>Bacilli</taxon>
        <taxon>Bacillales</taxon>
        <taxon>Bacillaceae</taxon>
        <taxon>Oceanobacillus</taxon>
    </lineage>
</organism>
<protein>
    <submittedName>
        <fullName evidence="2">Transcriptional regulator, TetR family</fullName>
    </submittedName>
</protein>
<dbReference type="Proteomes" id="UP000198618">
    <property type="component" value="Unassembled WGS sequence"/>
</dbReference>
<dbReference type="EMBL" id="FOHE01000004">
    <property type="protein sequence ID" value="SET02767.1"/>
    <property type="molecule type" value="Genomic_DNA"/>
</dbReference>
<dbReference type="InterPro" id="IPR049488">
    <property type="entry name" value="TM_1030-like_C"/>
</dbReference>
<dbReference type="Pfam" id="PF21256">
    <property type="entry name" value="TetR_C_5-like"/>
    <property type="match status" value="1"/>
</dbReference>